<evidence type="ECO:0000313" key="1">
    <source>
        <dbReference type="EMBL" id="OSD07171.1"/>
    </source>
</evidence>
<dbReference type="EMBL" id="KZ084088">
    <property type="protein sequence ID" value="OSD07171.1"/>
    <property type="molecule type" value="Genomic_DNA"/>
</dbReference>
<reference evidence="1 2" key="1">
    <citation type="journal article" date="2015" name="Biotechnol. Biofuels">
        <title>Enhanced degradation of softwood versus hardwood by the white-rot fungus Pycnoporus coccineus.</title>
        <authorList>
            <person name="Couturier M."/>
            <person name="Navarro D."/>
            <person name="Chevret D."/>
            <person name="Henrissat B."/>
            <person name="Piumi F."/>
            <person name="Ruiz-Duenas F.J."/>
            <person name="Martinez A.T."/>
            <person name="Grigoriev I.V."/>
            <person name="Riley R."/>
            <person name="Lipzen A."/>
            <person name="Berrin J.G."/>
            <person name="Master E.R."/>
            <person name="Rosso M.N."/>
        </authorList>
    </citation>
    <scope>NUCLEOTIDE SEQUENCE [LARGE SCALE GENOMIC DNA]</scope>
    <source>
        <strain evidence="1 2">BRFM310</strain>
    </source>
</reference>
<evidence type="ECO:0000313" key="2">
    <source>
        <dbReference type="Proteomes" id="UP000193067"/>
    </source>
</evidence>
<dbReference type="Proteomes" id="UP000193067">
    <property type="component" value="Unassembled WGS sequence"/>
</dbReference>
<dbReference type="OrthoDB" id="2246127at2759"/>
<dbReference type="AlphaFoldDB" id="A0A1Y2J401"/>
<dbReference type="PANTHER" id="PTHR31912:SF34">
    <property type="entry name" value="NOTOCHORD-RELATED PROTEIN"/>
    <property type="match status" value="1"/>
</dbReference>
<sequence>MNRQLTVPLQACLLDTTGAFPRSLFSESEMNAVRWYALKNGVRKLPTIRQVKLAREQVLNVAGADPQTHEGMCGHLYTTNDLARLIKHEFANPVTRARLHLYSEDGDGKLREARQGSRWHEEVDPLLAGPMARSATGKDYYVNEMALANLVPEEPAAPVVIARWFMRAGQLVAKVHPLRMTPDRHQLVVDARPGMVKDVALTSFLLNVEDLDKAGTQAEWGLPAPDQFEGIIKSDDARTPIDVWHHPVRNPWRIRAAGRRVHAVPIWLYCDDTSGNVSKKWNKHNSILFVLGGLPQDCARQLHNVHFLSTSNIASPLEMMEQVTAVLKEARSDGIEVWDCLDEAEALAIPWVLAFQGDNPMASEFASHIGMSGRCICRVCEVYSRRQPENAQTQARSGDGAQIAAAAEMDAVSAKQDYKKQRLKDFLTAGKPRCKAQTVRDLNAQAERAFSGAPSSVEAMATETGTKDRYFQHFVETLQDKLNKWRASHKTTSEIPAAAASSTRAEQVREFLQSVREDMPENLFNPVLAIPADFDANSDSPLEVLHVVLLGVVKYWWRDAVSRQTPEGKEILKTRLSSLDVHGLGISAIRGHTLVYYAKSLVGRDFRIILQAAPAVLQGMVPDSAYEAWLALCRLAPLVYQDRIDDIADYARRVEEGVSDFLGATALWTTQWFNKPKFHLFVHLLLHIQRFGPAPIYATETFESYNLVIRLRSINSNKHAPSLNIARSFSHLHAVRHLLCGGWVFHDTDGIAIPPRQAGKGVLELLKDSELRRLMCMTELDPVLQAGERL</sequence>
<proteinExistence type="predicted"/>
<keyword evidence="2" id="KW-1185">Reference proteome</keyword>
<protein>
    <submittedName>
        <fullName evidence="1">Uncharacterized protein</fullName>
    </submittedName>
</protein>
<gene>
    <name evidence="1" type="ORF">PYCCODRAFT_1358838</name>
</gene>
<dbReference type="PANTHER" id="PTHR31912">
    <property type="entry name" value="IP13529P"/>
    <property type="match status" value="1"/>
</dbReference>
<organism evidence="1 2">
    <name type="scientific">Trametes coccinea (strain BRFM310)</name>
    <name type="common">Pycnoporus coccineus</name>
    <dbReference type="NCBI Taxonomy" id="1353009"/>
    <lineage>
        <taxon>Eukaryota</taxon>
        <taxon>Fungi</taxon>
        <taxon>Dikarya</taxon>
        <taxon>Basidiomycota</taxon>
        <taxon>Agaricomycotina</taxon>
        <taxon>Agaricomycetes</taxon>
        <taxon>Polyporales</taxon>
        <taxon>Polyporaceae</taxon>
        <taxon>Trametes</taxon>
    </lineage>
</organism>
<accession>A0A1Y2J401</accession>
<name>A0A1Y2J401_TRAC3</name>
<dbReference type="STRING" id="1353009.A0A1Y2J401"/>